<dbReference type="AlphaFoldDB" id="A0AAD4G507"/>
<organism evidence="2 3">
    <name type="scientific">Boletus edulis BED1</name>
    <dbReference type="NCBI Taxonomy" id="1328754"/>
    <lineage>
        <taxon>Eukaryota</taxon>
        <taxon>Fungi</taxon>
        <taxon>Dikarya</taxon>
        <taxon>Basidiomycota</taxon>
        <taxon>Agaricomycotina</taxon>
        <taxon>Agaricomycetes</taxon>
        <taxon>Agaricomycetidae</taxon>
        <taxon>Boletales</taxon>
        <taxon>Boletineae</taxon>
        <taxon>Boletaceae</taxon>
        <taxon>Boletoideae</taxon>
        <taxon>Boletus</taxon>
    </lineage>
</organism>
<gene>
    <name evidence="2" type="ORF">L210DRAFT_3592097</name>
</gene>
<reference evidence="2" key="1">
    <citation type="submission" date="2019-10" db="EMBL/GenBank/DDBJ databases">
        <authorList>
            <consortium name="DOE Joint Genome Institute"/>
            <person name="Kuo A."/>
            <person name="Miyauchi S."/>
            <person name="Kiss E."/>
            <person name="Drula E."/>
            <person name="Kohler A."/>
            <person name="Sanchez-Garcia M."/>
            <person name="Andreopoulos B."/>
            <person name="Barry K.W."/>
            <person name="Bonito G."/>
            <person name="Buee M."/>
            <person name="Carver A."/>
            <person name="Chen C."/>
            <person name="Cichocki N."/>
            <person name="Clum A."/>
            <person name="Culley D."/>
            <person name="Crous P.W."/>
            <person name="Fauchery L."/>
            <person name="Girlanda M."/>
            <person name="Hayes R."/>
            <person name="Keri Z."/>
            <person name="LaButti K."/>
            <person name="Lipzen A."/>
            <person name="Lombard V."/>
            <person name="Magnuson J."/>
            <person name="Maillard F."/>
            <person name="Morin E."/>
            <person name="Murat C."/>
            <person name="Nolan M."/>
            <person name="Ohm R."/>
            <person name="Pangilinan J."/>
            <person name="Pereira M."/>
            <person name="Perotto S."/>
            <person name="Peter M."/>
            <person name="Riley R."/>
            <person name="Sitrit Y."/>
            <person name="Stielow B."/>
            <person name="Szollosi G."/>
            <person name="Zifcakova L."/>
            <person name="Stursova M."/>
            <person name="Spatafora J.W."/>
            <person name="Tedersoo L."/>
            <person name="Vaario L.-M."/>
            <person name="Yamada A."/>
            <person name="Yan M."/>
            <person name="Wang P."/>
            <person name="Xu J."/>
            <person name="Bruns T."/>
            <person name="Baldrian P."/>
            <person name="Vilgalys R."/>
            <person name="Henrissat B."/>
            <person name="Grigoriev I.V."/>
            <person name="Hibbett D."/>
            <person name="Nagy L.G."/>
            <person name="Martin F.M."/>
        </authorList>
    </citation>
    <scope>NUCLEOTIDE SEQUENCE</scope>
    <source>
        <strain evidence="2">BED1</strain>
    </source>
</reference>
<name>A0AAD4G507_BOLED</name>
<feature type="signal peptide" evidence="1">
    <location>
        <begin position="1"/>
        <end position="16"/>
    </location>
</feature>
<keyword evidence="3" id="KW-1185">Reference proteome</keyword>
<dbReference type="Proteomes" id="UP001194468">
    <property type="component" value="Unassembled WGS sequence"/>
</dbReference>
<reference evidence="2" key="2">
    <citation type="journal article" date="2020" name="Nat. Commun.">
        <title>Large-scale genome sequencing of mycorrhizal fungi provides insights into the early evolution of symbiotic traits.</title>
        <authorList>
            <person name="Miyauchi S."/>
            <person name="Kiss E."/>
            <person name="Kuo A."/>
            <person name="Drula E."/>
            <person name="Kohler A."/>
            <person name="Sanchez-Garcia M."/>
            <person name="Morin E."/>
            <person name="Andreopoulos B."/>
            <person name="Barry K.W."/>
            <person name="Bonito G."/>
            <person name="Buee M."/>
            <person name="Carver A."/>
            <person name="Chen C."/>
            <person name="Cichocki N."/>
            <person name="Clum A."/>
            <person name="Culley D."/>
            <person name="Crous P.W."/>
            <person name="Fauchery L."/>
            <person name="Girlanda M."/>
            <person name="Hayes R.D."/>
            <person name="Keri Z."/>
            <person name="LaButti K."/>
            <person name="Lipzen A."/>
            <person name="Lombard V."/>
            <person name="Magnuson J."/>
            <person name="Maillard F."/>
            <person name="Murat C."/>
            <person name="Nolan M."/>
            <person name="Ohm R.A."/>
            <person name="Pangilinan J."/>
            <person name="Pereira M.F."/>
            <person name="Perotto S."/>
            <person name="Peter M."/>
            <person name="Pfister S."/>
            <person name="Riley R."/>
            <person name="Sitrit Y."/>
            <person name="Stielow J.B."/>
            <person name="Szollosi G."/>
            <person name="Zifcakova L."/>
            <person name="Stursova M."/>
            <person name="Spatafora J.W."/>
            <person name="Tedersoo L."/>
            <person name="Vaario L.M."/>
            <person name="Yamada A."/>
            <person name="Yan M."/>
            <person name="Wang P."/>
            <person name="Xu J."/>
            <person name="Bruns T."/>
            <person name="Baldrian P."/>
            <person name="Vilgalys R."/>
            <person name="Dunand C."/>
            <person name="Henrissat B."/>
            <person name="Grigoriev I.V."/>
            <person name="Hibbett D."/>
            <person name="Nagy L.G."/>
            <person name="Martin F.M."/>
        </authorList>
    </citation>
    <scope>NUCLEOTIDE SEQUENCE</scope>
    <source>
        <strain evidence="2">BED1</strain>
    </source>
</reference>
<comment type="caution">
    <text evidence="2">The sequence shown here is derived from an EMBL/GenBank/DDBJ whole genome shotgun (WGS) entry which is preliminary data.</text>
</comment>
<feature type="chain" id="PRO_5042263866" description="Secreted protein" evidence="1">
    <location>
        <begin position="17"/>
        <end position="121"/>
    </location>
</feature>
<evidence type="ECO:0000256" key="1">
    <source>
        <dbReference type="SAM" id="SignalP"/>
    </source>
</evidence>
<evidence type="ECO:0008006" key="4">
    <source>
        <dbReference type="Google" id="ProtNLM"/>
    </source>
</evidence>
<evidence type="ECO:0000313" key="2">
    <source>
        <dbReference type="EMBL" id="KAF8414518.1"/>
    </source>
</evidence>
<protein>
    <recommendedName>
        <fullName evidence="4">Secreted protein</fullName>
    </recommendedName>
</protein>
<keyword evidence="1" id="KW-0732">Signal</keyword>
<evidence type="ECO:0000313" key="3">
    <source>
        <dbReference type="Proteomes" id="UP001194468"/>
    </source>
</evidence>
<sequence>MGLLLLLFLYLRFCGPPSLFPSLLPFPYLEVSLFRSTSGYCSYLQGVFVMTTGKYLDRYQSLLTSAIDTVSSSGRSLCFCFGVARELYLLRREFCFLRGATWIRGQFSPLDDCVFARPRIA</sequence>
<accession>A0AAD4G507</accession>
<dbReference type="EMBL" id="WHUW01000497">
    <property type="protein sequence ID" value="KAF8414518.1"/>
    <property type="molecule type" value="Genomic_DNA"/>
</dbReference>
<proteinExistence type="predicted"/>